<accession>X6PAI7</accession>
<gene>
    <name evidence="1" type="ORF">RFI_01906</name>
</gene>
<proteinExistence type="predicted"/>
<reference evidence="1 2" key="1">
    <citation type="journal article" date="2013" name="Curr. Biol.">
        <title>The Genome of the Foraminiferan Reticulomyxa filosa.</title>
        <authorList>
            <person name="Glockner G."/>
            <person name="Hulsmann N."/>
            <person name="Schleicher M."/>
            <person name="Noegel A.A."/>
            <person name="Eichinger L."/>
            <person name="Gallinger C."/>
            <person name="Pawlowski J."/>
            <person name="Sierra R."/>
            <person name="Euteneuer U."/>
            <person name="Pillet L."/>
            <person name="Moustafa A."/>
            <person name="Platzer M."/>
            <person name="Groth M."/>
            <person name="Szafranski K."/>
            <person name="Schliwa M."/>
        </authorList>
    </citation>
    <scope>NUCLEOTIDE SEQUENCE [LARGE SCALE GENOMIC DNA]</scope>
</reference>
<name>X6PAI7_RETFI</name>
<comment type="caution">
    <text evidence="1">The sequence shown here is derived from an EMBL/GenBank/DDBJ whole genome shotgun (WGS) entry which is preliminary data.</text>
</comment>
<dbReference type="EMBL" id="ASPP01001896">
    <property type="protein sequence ID" value="ETO35171.1"/>
    <property type="molecule type" value="Genomic_DNA"/>
</dbReference>
<dbReference type="Proteomes" id="UP000023152">
    <property type="component" value="Unassembled WGS sequence"/>
</dbReference>
<evidence type="ECO:0000313" key="2">
    <source>
        <dbReference type="Proteomes" id="UP000023152"/>
    </source>
</evidence>
<protein>
    <submittedName>
        <fullName evidence="1">Uncharacterized protein</fullName>
    </submittedName>
</protein>
<keyword evidence="2" id="KW-1185">Reference proteome</keyword>
<dbReference type="AlphaFoldDB" id="X6PAI7"/>
<evidence type="ECO:0000313" key="1">
    <source>
        <dbReference type="EMBL" id="ETO35171.1"/>
    </source>
</evidence>
<organism evidence="1 2">
    <name type="scientific">Reticulomyxa filosa</name>
    <dbReference type="NCBI Taxonomy" id="46433"/>
    <lineage>
        <taxon>Eukaryota</taxon>
        <taxon>Sar</taxon>
        <taxon>Rhizaria</taxon>
        <taxon>Retaria</taxon>
        <taxon>Foraminifera</taxon>
        <taxon>Monothalamids</taxon>
        <taxon>Reticulomyxidae</taxon>
        <taxon>Reticulomyxa</taxon>
    </lineage>
</organism>
<sequence>MQKIELKVHQLEKIVENNEECERAYKENDTKCNLNEEKKNDEVNEDNVWKKSRKIIRQYFRNNFPTLVINPVKGRMIIYTSSLIRFMNIYSKYIRPKIKAHTHQKVGELFMFICPKKFIIFNDMQSKELVQNLSKDDNEVQFIIPKCCIFPKSYQKKKK</sequence>